<dbReference type="Gene3D" id="3.40.309.10">
    <property type="entry name" value="Aldehyde Dehydrogenase, Chain A, domain 2"/>
    <property type="match status" value="1"/>
</dbReference>
<feature type="compositionally biased region" description="Basic and acidic residues" evidence="9">
    <location>
        <begin position="552"/>
        <end position="569"/>
    </location>
</feature>
<dbReference type="eggNOG" id="COG1012">
    <property type="taxonomic scope" value="Bacteria"/>
</dbReference>
<dbReference type="SUPFAM" id="SSF53720">
    <property type="entry name" value="ALDH-like"/>
    <property type="match status" value="1"/>
</dbReference>
<organism evidence="11 12">
    <name type="scientific">Rhodococcus erythropolis (strain PR4 / NBRC 100887)</name>
    <dbReference type="NCBI Taxonomy" id="234621"/>
    <lineage>
        <taxon>Bacteria</taxon>
        <taxon>Bacillati</taxon>
        <taxon>Actinomycetota</taxon>
        <taxon>Actinomycetes</taxon>
        <taxon>Mycobacteriales</taxon>
        <taxon>Nocardiaceae</taxon>
        <taxon>Rhodococcus</taxon>
        <taxon>Rhodococcus erythropolis group</taxon>
    </lineage>
</organism>
<evidence type="ECO:0000256" key="9">
    <source>
        <dbReference type="SAM" id="MobiDB-lite"/>
    </source>
</evidence>
<evidence type="ECO:0000256" key="7">
    <source>
        <dbReference type="ARBA" id="ARBA00032259"/>
    </source>
</evidence>
<protein>
    <recommendedName>
        <fullName evidence="7">L-glutamate gamma-semialdehyde dehydrogenase</fullName>
        <ecNumber evidence="3">1.2.1.88</ecNumber>
    </recommendedName>
    <alternativeName>
        <fullName evidence="7">L-glutamate gamma-semialdehyde dehydrogenase</fullName>
    </alternativeName>
</protein>
<evidence type="ECO:0000256" key="5">
    <source>
        <dbReference type="ARBA" id="ARBA00023027"/>
    </source>
</evidence>
<dbReference type="Gene3D" id="3.40.605.10">
    <property type="entry name" value="Aldehyde Dehydrogenase, Chain A, domain 1"/>
    <property type="match status" value="1"/>
</dbReference>
<dbReference type="KEGG" id="rer:RER_47040"/>
<keyword evidence="6" id="KW-0642">Proline metabolism</keyword>
<feature type="domain" description="Aldehyde dehydrogenase" evidence="10">
    <location>
        <begin position="69"/>
        <end position="544"/>
    </location>
</feature>
<evidence type="ECO:0000313" key="11">
    <source>
        <dbReference type="EMBL" id="BAH35412.1"/>
    </source>
</evidence>
<dbReference type="PANTHER" id="PTHR42862">
    <property type="entry name" value="DELTA-1-PYRROLINE-5-CARBOXYLATE DEHYDROGENASE 1, ISOFORM A-RELATED"/>
    <property type="match status" value="1"/>
</dbReference>
<evidence type="ECO:0000256" key="1">
    <source>
        <dbReference type="ARBA" id="ARBA00004786"/>
    </source>
</evidence>
<dbReference type="InterPro" id="IPR050485">
    <property type="entry name" value="Proline_metab_enzyme"/>
</dbReference>
<evidence type="ECO:0000259" key="10">
    <source>
        <dbReference type="Pfam" id="PF00171"/>
    </source>
</evidence>
<dbReference type="HOGENOM" id="CLU_005391_4_1_11"/>
<dbReference type="PANTHER" id="PTHR42862:SF1">
    <property type="entry name" value="DELTA-1-PYRROLINE-5-CARBOXYLATE DEHYDROGENASE 2, ISOFORM A-RELATED"/>
    <property type="match status" value="1"/>
</dbReference>
<sequence>MTTRQLPHPSVCRRIVMDAVTNVPHPSNEPVNNYGPGSPERSRLRTKLSELAETPTDIRQVIGGVHRTAEGKRENVVQPHRHSSVIGSFAGATHSDVRDAIDAATLAAPAWRDLSFDDRAAVFLRAADLLSGPWRETIAAATMLGQSKTAYQAEIDAPCELIDFWRFNVAFARQILADQPVSAPGVWNRVEYRPLEGFVYAITPFNFTAIAGNLPTAPALMGNTVIWKPSPTQAVAAYLTMQLLEAAGLPPGVINLVLGEGPTVSEVALADPRLAGIHFTGSTATFQRLWREVGANISNYRTYPRLVGETGGKDFVLAHSSADPDVLTTALIRGAFDYQGQKCSAASRAFVPKSVWAKMGDTFIDTVSSLKYGDVTDLTNFGGAVIDQRSFDRNAAAIVRAKSTGSLTIAAGGDYDDREGFFISPTVLLGDDPSDEAFSTEYFGPILSLHVYDDSAPNAYADILARIDSGSAYALTGAVIATDRAAVDQAHHGLRFAAGNFYVNDKPTGAVVGQQPFGGARASGTNDKAGSPQNLLRWTSTRTVKETFVPPTDHRYPHQDVDPAESENR</sequence>
<comment type="similarity">
    <text evidence="2">Belongs to the aldehyde dehydrogenase family.</text>
</comment>
<dbReference type="UniPathway" id="UPA00261">
    <property type="reaction ID" value="UER00374"/>
</dbReference>
<dbReference type="InterPro" id="IPR016163">
    <property type="entry name" value="Ald_DH_C"/>
</dbReference>
<gene>
    <name evidence="11" type="ordered locus">RER_47040</name>
</gene>
<evidence type="ECO:0000313" key="12">
    <source>
        <dbReference type="Proteomes" id="UP000002204"/>
    </source>
</evidence>
<accession>C0ZN04</accession>
<proteinExistence type="inferred from homology"/>
<dbReference type="InterPro" id="IPR005931">
    <property type="entry name" value="P5CDH/ALDH4A1"/>
</dbReference>
<dbReference type="GO" id="GO:0003842">
    <property type="term" value="F:L-glutamate gamma-semialdehyde dehydrogenase activity"/>
    <property type="evidence" value="ECO:0007669"/>
    <property type="project" value="UniProtKB-EC"/>
</dbReference>
<dbReference type="GO" id="GO:0009898">
    <property type="term" value="C:cytoplasmic side of plasma membrane"/>
    <property type="evidence" value="ECO:0007669"/>
    <property type="project" value="TreeGrafter"/>
</dbReference>
<reference evidence="12" key="1">
    <citation type="submission" date="2005-03" db="EMBL/GenBank/DDBJ databases">
        <title>Comparison of the complete genome sequences of Rhodococcus erythropolis PR4 and Rhodococcus opacus B4.</title>
        <authorList>
            <person name="Takarada H."/>
            <person name="Sekine M."/>
            <person name="Hosoyama A."/>
            <person name="Yamada R."/>
            <person name="Fujisawa T."/>
            <person name="Omata S."/>
            <person name="Shimizu A."/>
            <person name="Tsukatani N."/>
            <person name="Tanikawa S."/>
            <person name="Fujita N."/>
            <person name="Harayama S."/>
        </authorList>
    </citation>
    <scope>NUCLEOTIDE SEQUENCE [LARGE SCALE GENOMIC DNA]</scope>
    <source>
        <strain evidence="12">PR4 / NBRC 100887</strain>
    </source>
</reference>
<dbReference type="InterPro" id="IPR016161">
    <property type="entry name" value="Ald_DH/histidinol_DH"/>
</dbReference>
<dbReference type="GO" id="GO:0004657">
    <property type="term" value="F:proline dehydrogenase activity"/>
    <property type="evidence" value="ECO:0007669"/>
    <property type="project" value="UniProtKB-ARBA"/>
</dbReference>
<dbReference type="EC" id="1.2.1.88" evidence="3"/>
<dbReference type="GO" id="GO:0010133">
    <property type="term" value="P:L-proline catabolic process to L-glutamate"/>
    <property type="evidence" value="ECO:0007669"/>
    <property type="project" value="UniProtKB-UniPathway"/>
</dbReference>
<dbReference type="FunFam" id="3.40.309.10:FF:000005">
    <property type="entry name" value="1-pyrroline-5-carboxylate dehydrogenase 1"/>
    <property type="match status" value="1"/>
</dbReference>
<evidence type="ECO:0000256" key="6">
    <source>
        <dbReference type="ARBA" id="ARBA00023062"/>
    </source>
</evidence>
<dbReference type="Pfam" id="PF00171">
    <property type="entry name" value="Aldedh"/>
    <property type="match status" value="1"/>
</dbReference>
<keyword evidence="5" id="KW-0520">NAD</keyword>
<dbReference type="InterPro" id="IPR016160">
    <property type="entry name" value="Ald_DH_CS_CYS"/>
</dbReference>
<dbReference type="InterPro" id="IPR016162">
    <property type="entry name" value="Ald_DH_N"/>
</dbReference>
<evidence type="ECO:0000256" key="4">
    <source>
        <dbReference type="ARBA" id="ARBA00023002"/>
    </source>
</evidence>
<dbReference type="NCBIfam" id="TIGR01236">
    <property type="entry name" value="D1pyr5carbox1"/>
    <property type="match status" value="1"/>
</dbReference>
<evidence type="ECO:0000256" key="2">
    <source>
        <dbReference type="ARBA" id="ARBA00009986"/>
    </source>
</evidence>
<comment type="pathway">
    <text evidence="1">Amino-acid degradation; L-proline degradation into L-glutamate; L-glutamate from L-proline: step 2/2.</text>
</comment>
<dbReference type="EMBL" id="AP008957">
    <property type="protein sequence ID" value="BAH35412.1"/>
    <property type="molecule type" value="Genomic_DNA"/>
</dbReference>
<keyword evidence="4 11" id="KW-0560">Oxidoreductase</keyword>
<name>C0ZN04_RHOE4</name>
<dbReference type="InterPro" id="IPR015590">
    <property type="entry name" value="Aldehyde_DH_dom"/>
</dbReference>
<dbReference type="CDD" id="cd07123">
    <property type="entry name" value="ALDH_F4-17_P5CDH"/>
    <property type="match status" value="1"/>
</dbReference>
<comment type="catalytic activity">
    <reaction evidence="8">
        <text>L-glutamate 5-semialdehyde + NAD(+) + H2O = L-glutamate + NADH + 2 H(+)</text>
        <dbReference type="Rhea" id="RHEA:30235"/>
        <dbReference type="ChEBI" id="CHEBI:15377"/>
        <dbReference type="ChEBI" id="CHEBI:15378"/>
        <dbReference type="ChEBI" id="CHEBI:29985"/>
        <dbReference type="ChEBI" id="CHEBI:57540"/>
        <dbReference type="ChEBI" id="CHEBI:57945"/>
        <dbReference type="ChEBI" id="CHEBI:58066"/>
        <dbReference type="EC" id="1.2.1.88"/>
    </reaction>
</comment>
<evidence type="ECO:0000256" key="3">
    <source>
        <dbReference type="ARBA" id="ARBA00012884"/>
    </source>
</evidence>
<reference evidence="11 12" key="2">
    <citation type="journal article" date="2006" name="Environ. Microbiol.">
        <title>Sequence analysis of three plasmids harboured in Rhodococcus erythropolis strain PR4.</title>
        <authorList>
            <person name="Sekine M."/>
            <person name="Tanikawa S."/>
            <person name="Omata S."/>
            <person name="Saito M."/>
            <person name="Fujisawa T."/>
            <person name="Tsukatani N."/>
            <person name="Tajima T."/>
            <person name="Sekigawa T."/>
            <person name="Kosugi H."/>
            <person name="Matsuo Y."/>
            <person name="Nishiko R."/>
            <person name="Imamura K."/>
            <person name="Ito M."/>
            <person name="Narita H."/>
            <person name="Tago S."/>
            <person name="Fujita N."/>
            <person name="Harayama S."/>
        </authorList>
    </citation>
    <scope>NUCLEOTIDE SEQUENCE [LARGE SCALE GENOMIC DNA]</scope>
    <source>
        <strain evidence="12">PR4 / NBRC 100887</strain>
    </source>
</reference>
<evidence type="ECO:0000256" key="8">
    <source>
        <dbReference type="ARBA" id="ARBA00048142"/>
    </source>
</evidence>
<dbReference type="FunFam" id="3.40.605.10:FF:000006">
    <property type="entry name" value="1-pyrroline-5-carboxylate dehydrogenase"/>
    <property type="match status" value="1"/>
</dbReference>
<feature type="region of interest" description="Disordered" evidence="9">
    <location>
        <begin position="540"/>
        <end position="569"/>
    </location>
</feature>
<feature type="region of interest" description="Disordered" evidence="9">
    <location>
        <begin position="22"/>
        <end position="42"/>
    </location>
</feature>
<dbReference type="PROSITE" id="PS00070">
    <property type="entry name" value="ALDEHYDE_DEHYDR_CYS"/>
    <property type="match status" value="1"/>
</dbReference>
<dbReference type="Proteomes" id="UP000002204">
    <property type="component" value="Chromosome"/>
</dbReference>
<dbReference type="AlphaFoldDB" id="C0ZN04"/>